<feature type="transmembrane region" description="Helical" evidence="1">
    <location>
        <begin position="95"/>
        <end position="116"/>
    </location>
</feature>
<reference evidence="2 3" key="1">
    <citation type="journal article" date="2011" name="Appl. Environ. Microbiol.">
        <title>Methanogenic archaea isolated from Taiwan's Chelungpu fault.</title>
        <authorList>
            <person name="Wu S.Y."/>
            <person name="Lai M.C."/>
        </authorList>
    </citation>
    <scope>NUCLEOTIDE SEQUENCE [LARGE SCALE GENOMIC DNA]</scope>
    <source>
        <strain evidence="2 3">St545Mb</strain>
    </source>
</reference>
<dbReference type="Proteomes" id="UP001206983">
    <property type="component" value="Unassembled WGS sequence"/>
</dbReference>
<keyword evidence="1" id="KW-1133">Transmembrane helix</keyword>
<sequence>MHKLSSILFIIGLLALPAAAQTVSFTNTGYLSEQDVELRIYYGNGTYAGALNTSSPITLDPDMDYILFMDQKKVDLFNRPDAWLTWLLSGGGKGLFVLLMIFSLVVMVIGMSWAMGRRGGGK</sequence>
<dbReference type="RefSeq" id="WP_256622642.1">
    <property type="nucleotide sequence ID" value="NZ_JTEO01000004.1"/>
</dbReference>
<gene>
    <name evidence="2" type="ORF">PV02_06780</name>
</gene>
<keyword evidence="1" id="KW-0812">Transmembrane</keyword>
<evidence type="ECO:0000256" key="1">
    <source>
        <dbReference type="SAM" id="Phobius"/>
    </source>
</evidence>
<name>A0AAE3L0W2_9EURY</name>
<dbReference type="EMBL" id="JTEO01000004">
    <property type="protein sequence ID" value="MCQ6962798.1"/>
    <property type="molecule type" value="Genomic_DNA"/>
</dbReference>
<organism evidence="2 3">
    <name type="scientific">Methanolobus chelungpuianus</name>
    <dbReference type="NCBI Taxonomy" id="502115"/>
    <lineage>
        <taxon>Archaea</taxon>
        <taxon>Methanobacteriati</taxon>
        <taxon>Methanobacteriota</taxon>
        <taxon>Stenosarchaea group</taxon>
        <taxon>Methanomicrobia</taxon>
        <taxon>Methanosarcinales</taxon>
        <taxon>Methanosarcinaceae</taxon>
        <taxon>Methanolobus</taxon>
    </lineage>
</organism>
<keyword evidence="3" id="KW-1185">Reference proteome</keyword>
<dbReference type="AlphaFoldDB" id="A0AAE3L0W2"/>
<protein>
    <submittedName>
        <fullName evidence="2">Uncharacterized protein</fullName>
    </submittedName>
</protein>
<evidence type="ECO:0000313" key="2">
    <source>
        <dbReference type="EMBL" id="MCQ6962798.1"/>
    </source>
</evidence>
<comment type="caution">
    <text evidence="2">The sequence shown here is derived from an EMBL/GenBank/DDBJ whole genome shotgun (WGS) entry which is preliminary data.</text>
</comment>
<accession>A0AAE3L0W2</accession>
<proteinExistence type="predicted"/>
<keyword evidence="1" id="KW-0472">Membrane</keyword>
<evidence type="ECO:0000313" key="3">
    <source>
        <dbReference type="Proteomes" id="UP001206983"/>
    </source>
</evidence>